<dbReference type="AlphaFoldDB" id="A0A7T1WSP7"/>
<organism evidence="1 2">
    <name type="scientific">Streptomyces bathyalis</name>
    <dbReference type="NCBI Taxonomy" id="2710756"/>
    <lineage>
        <taxon>Bacteria</taxon>
        <taxon>Bacillati</taxon>
        <taxon>Actinomycetota</taxon>
        <taxon>Actinomycetes</taxon>
        <taxon>Kitasatosporales</taxon>
        <taxon>Streptomycetaceae</taxon>
        <taxon>Streptomyces</taxon>
    </lineage>
</organism>
<protein>
    <submittedName>
        <fullName evidence="1">Uncharacterized protein</fullName>
    </submittedName>
</protein>
<evidence type="ECO:0000313" key="1">
    <source>
        <dbReference type="EMBL" id="QPP07362.1"/>
    </source>
</evidence>
<name>A0A7T1WSP7_9ACTN</name>
<accession>A0A7T1WSP7</accession>
<proteinExistence type="predicted"/>
<dbReference type="Proteomes" id="UP000595046">
    <property type="component" value="Chromosome"/>
</dbReference>
<keyword evidence="2" id="KW-1185">Reference proteome</keyword>
<evidence type="ECO:0000313" key="2">
    <source>
        <dbReference type="Proteomes" id="UP000595046"/>
    </source>
</evidence>
<dbReference type="RefSeq" id="WP_197351151.1">
    <property type="nucleotide sequence ID" value="NZ_CP048882.1"/>
</dbReference>
<reference evidence="2" key="1">
    <citation type="submission" date="2020-02" db="EMBL/GenBank/DDBJ databases">
        <title>Streptomyces sp. ASO4wet.</title>
        <authorList>
            <person name="Risdian C."/>
            <person name="Landwehr W."/>
            <person name="Schupp P."/>
            <person name="Wink J."/>
        </authorList>
    </citation>
    <scope>NUCLEOTIDE SEQUENCE [LARGE SCALE GENOMIC DNA]</scope>
    <source>
        <strain evidence="2">ASO4wet</strain>
    </source>
</reference>
<sequence>MAAITPSELRVFPRRFSHRGIVRRRVAAGTASKADVVHCGGEVTEGRTGGSRWAASTQCEILVTWCSAGNIGTLLGDS</sequence>
<gene>
    <name evidence="1" type="ORF">G4Z16_14290</name>
</gene>
<dbReference type="KEGG" id="sbat:G4Z16_14290"/>
<dbReference type="EMBL" id="CP048882">
    <property type="protein sequence ID" value="QPP07362.1"/>
    <property type="molecule type" value="Genomic_DNA"/>
</dbReference>